<dbReference type="InterPro" id="IPR006070">
    <property type="entry name" value="Sua5-like_dom"/>
</dbReference>
<keyword evidence="5" id="KW-0808">Transferase</keyword>
<keyword evidence="8" id="KW-0547">Nucleotide-binding</keyword>
<evidence type="ECO:0000256" key="11">
    <source>
        <dbReference type="ARBA" id="ARBA00048366"/>
    </source>
</evidence>
<feature type="domain" description="YrdC-like" evidence="12">
    <location>
        <begin position="1"/>
        <end position="191"/>
    </location>
</feature>
<comment type="catalytic activity">
    <reaction evidence="11">
        <text>L-threonine + hydrogencarbonate + ATP = L-threonylcarbamoyladenylate + diphosphate + H2O</text>
        <dbReference type="Rhea" id="RHEA:36407"/>
        <dbReference type="ChEBI" id="CHEBI:15377"/>
        <dbReference type="ChEBI" id="CHEBI:17544"/>
        <dbReference type="ChEBI" id="CHEBI:30616"/>
        <dbReference type="ChEBI" id="CHEBI:33019"/>
        <dbReference type="ChEBI" id="CHEBI:57926"/>
        <dbReference type="ChEBI" id="CHEBI:73682"/>
        <dbReference type="EC" id="2.7.7.87"/>
    </reaction>
</comment>
<dbReference type="PANTHER" id="PTHR17490">
    <property type="entry name" value="SUA5"/>
    <property type="match status" value="1"/>
</dbReference>
<evidence type="ECO:0000256" key="4">
    <source>
        <dbReference type="ARBA" id="ARBA00022490"/>
    </source>
</evidence>
<dbReference type="AlphaFoldDB" id="A0A443IBG9"/>
<dbReference type="EMBL" id="JMEE01000036">
    <property type="protein sequence ID" value="RWR01434.1"/>
    <property type="molecule type" value="Genomic_DNA"/>
</dbReference>
<keyword evidence="14" id="KW-1185">Reference proteome</keyword>
<comment type="subcellular location">
    <subcellularLocation>
        <location evidence="1">Cytoplasm</location>
    </subcellularLocation>
</comment>
<name>A0A443IBG9_9GAMM</name>
<comment type="caution">
    <text evidence="13">The sequence shown here is derived from an EMBL/GenBank/DDBJ whole genome shotgun (WGS) entry which is preliminary data.</text>
</comment>
<proteinExistence type="inferred from homology"/>
<dbReference type="GO" id="GO:0000049">
    <property type="term" value="F:tRNA binding"/>
    <property type="evidence" value="ECO:0007669"/>
    <property type="project" value="TreeGrafter"/>
</dbReference>
<dbReference type="PANTHER" id="PTHR17490:SF16">
    <property type="entry name" value="THREONYLCARBAMOYL-AMP SYNTHASE"/>
    <property type="match status" value="1"/>
</dbReference>
<keyword evidence="6" id="KW-0819">tRNA processing</keyword>
<dbReference type="Pfam" id="PF01300">
    <property type="entry name" value="Sua5_yciO_yrdC"/>
    <property type="match status" value="1"/>
</dbReference>
<gene>
    <name evidence="13" type="ORF">ED28_13145</name>
</gene>
<dbReference type="SUPFAM" id="SSF55821">
    <property type="entry name" value="YrdC/RibB"/>
    <property type="match status" value="1"/>
</dbReference>
<keyword evidence="7" id="KW-0548">Nucleotidyltransferase</keyword>
<evidence type="ECO:0000256" key="1">
    <source>
        <dbReference type="ARBA" id="ARBA00004496"/>
    </source>
</evidence>
<dbReference type="RefSeq" id="WP_128178521.1">
    <property type="nucleotide sequence ID" value="NZ_CP071409.1"/>
</dbReference>
<evidence type="ECO:0000256" key="7">
    <source>
        <dbReference type="ARBA" id="ARBA00022695"/>
    </source>
</evidence>
<reference evidence="13 14" key="1">
    <citation type="submission" date="2014-04" db="EMBL/GenBank/DDBJ databases">
        <title>Draft genome sequence of Pantoea beijingensis strain LMG 27579, an emerging pathogen to Pleurotus eryngii with potential industrial application.</title>
        <authorList>
            <person name="Xu F."/>
            <person name="Liu Y."/>
            <person name="Wang S."/>
            <person name="Yin Y."/>
            <person name="Ma Y."/>
            <person name="Zhao S."/>
            <person name="Rong C."/>
        </authorList>
    </citation>
    <scope>NUCLEOTIDE SEQUENCE [LARGE SCALE GENOMIC DNA]</scope>
    <source>
        <strain evidence="13 14">LMG 27579</strain>
    </source>
</reference>
<evidence type="ECO:0000259" key="12">
    <source>
        <dbReference type="PROSITE" id="PS51163"/>
    </source>
</evidence>
<evidence type="ECO:0000256" key="10">
    <source>
        <dbReference type="ARBA" id="ARBA00029774"/>
    </source>
</evidence>
<evidence type="ECO:0000313" key="13">
    <source>
        <dbReference type="EMBL" id="RWR01434.1"/>
    </source>
</evidence>
<evidence type="ECO:0000256" key="9">
    <source>
        <dbReference type="ARBA" id="ARBA00022840"/>
    </source>
</evidence>
<evidence type="ECO:0000256" key="5">
    <source>
        <dbReference type="ARBA" id="ARBA00022679"/>
    </source>
</evidence>
<dbReference type="GO" id="GO:0008033">
    <property type="term" value="P:tRNA processing"/>
    <property type="evidence" value="ECO:0007669"/>
    <property type="project" value="UniProtKB-KW"/>
</dbReference>
<dbReference type="GO" id="GO:0061710">
    <property type="term" value="F:L-threonylcarbamoyladenylate synthase"/>
    <property type="evidence" value="ECO:0007669"/>
    <property type="project" value="UniProtKB-EC"/>
</dbReference>
<evidence type="ECO:0000256" key="8">
    <source>
        <dbReference type="ARBA" id="ARBA00022741"/>
    </source>
</evidence>
<evidence type="ECO:0000256" key="6">
    <source>
        <dbReference type="ARBA" id="ARBA00022694"/>
    </source>
</evidence>
<comment type="similarity">
    <text evidence="2">Belongs to the SUA5 family.</text>
</comment>
<accession>A0A443IBG9</accession>
<sequence>MSFVDKATTVLRNSGTILIPTDTHFALAADPFCPDAVEKMTLLKTSLCAKELTFCFCDVADIWEWVDVSPWQRNKIETLSRACWPGPLKISLRKNPRATALVGTGAILPVVCVKNSQMRNIISRLGRPLVVIPAGYPQDENDLVSFTLAREDMGDIVDLVVPSNCKNPSRMATTHISLLDDKVSVIRHGELDISRFL</sequence>
<dbReference type="GO" id="GO:0005737">
    <property type="term" value="C:cytoplasm"/>
    <property type="evidence" value="ECO:0007669"/>
    <property type="project" value="UniProtKB-SubCell"/>
</dbReference>
<dbReference type="InterPro" id="IPR017945">
    <property type="entry name" value="DHBP_synth_RibB-like_a/b_dom"/>
</dbReference>
<keyword evidence="4" id="KW-0963">Cytoplasm</keyword>
<dbReference type="GO" id="GO:0006450">
    <property type="term" value="P:regulation of translational fidelity"/>
    <property type="evidence" value="ECO:0007669"/>
    <property type="project" value="TreeGrafter"/>
</dbReference>
<protein>
    <recommendedName>
        <fullName evidence="10">L-threonylcarbamoyladenylate synthase</fullName>
        <ecNumber evidence="3">2.7.7.87</ecNumber>
    </recommendedName>
    <alternativeName>
        <fullName evidence="10">L-threonylcarbamoyladenylate synthase</fullName>
    </alternativeName>
</protein>
<dbReference type="GO" id="GO:0005524">
    <property type="term" value="F:ATP binding"/>
    <property type="evidence" value="ECO:0007669"/>
    <property type="project" value="UniProtKB-KW"/>
</dbReference>
<evidence type="ECO:0000256" key="2">
    <source>
        <dbReference type="ARBA" id="ARBA00007663"/>
    </source>
</evidence>
<evidence type="ECO:0000256" key="3">
    <source>
        <dbReference type="ARBA" id="ARBA00012584"/>
    </source>
</evidence>
<dbReference type="Proteomes" id="UP000288794">
    <property type="component" value="Unassembled WGS sequence"/>
</dbReference>
<evidence type="ECO:0000313" key="14">
    <source>
        <dbReference type="Proteomes" id="UP000288794"/>
    </source>
</evidence>
<dbReference type="PROSITE" id="PS51163">
    <property type="entry name" value="YRDC"/>
    <property type="match status" value="1"/>
</dbReference>
<dbReference type="InterPro" id="IPR050156">
    <property type="entry name" value="TC-AMP_synthase_SUA5"/>
</dbReference>
<keyword evidence="9" id="KW-0067">ATP-binding</keyword>
<dbReference type="Gene3D" id="3.90.870.10">
    <property type="entry name" value="DHBP synthase"/>
    <property type="match status" value="1"/>
</dbReference>
<organism evidence="13 14">
    <name type="scientific">[Pantoea] beijingensis</name>
    <dbReference type="NCBI Taxonomy" id="1324864"/>
    <lineage>
        <taxon>Bacteria</taxon>
        <taxon>Pseudomonadati</taxon>
        <taxon>Pseudomonadota</taxon>
        <taxon>Gammaproteobacteria</taxon>
        <taxon>Enterobacterales</taxon>
        <taxon>Erwiniaceae</taxon>
        <taxon>Erwinia</taxon>
    </lineage>
</organism>
<dbReference type="GO" id="GO:0003725">
    <property type="term" value="F:double-stranded RNA binding"/>
    <property type="evidence" value="ECO:0007669"/>
    <property type="project" value="InterPro"/>
</dbReference>
<dbReference type="EC" id="2.7.7.87" evidence="3"/>